<accession>A0A9P6E3A4</accession>
<dbReference type="SUPFAM" id="SSF53098">
    <property type="entry name" value="Ribonuclease H-like"/>
    <property type="match status" value="1"/>
</dbReference>
<proteinExistence type="predicted"/>
<feature type="non-terminal residue" evidence="1">
    <location>
        <position position="1"/>
    </location>
</feature>
<feature type="non-terminal residue" evidence="1">
    <location>
        <position position="284"/>
    </location>
</feature>
<dbReference type="OrthoDB" id="3251057at2759"/>
<reference evidence="1" key="1">
    <citation type="submission" date="2020-11" db="EMBL/GenBank/DDBJ databases">
        <authorList>
            <consortium name="DOE Joint Genome Institute"/>
            <person name="Ahrendt S."/>
            <person name="Riley R."/>
            <person name="Andreopoulos W."/>
            <person name="Labutti K."/>
            <person name="Pangilinan J."/>
            <person name="Ruiz-Duenas F.J."/>
            <person name="Barrasa J.M."/>
            <person name="Sanchez-Garcia M."/>
            <person name="Camarero S."/>
            <person name="Miyauchi S."/>
            <person name="Serrano A."/>
            <person name="Linde D."/>
            <person name="Babiker R."/>
            <person name="Drula E."/>
            <person name="Ayuso-Fernandez I."/>
            <person name="Pacheco R."/>
            <person name="Padilla G."/>
            <person name="Ferreira P."/>
            <person name="Barriuso J."/>
            <person name="Kellner H."/>
            <person name="Castanera R."/>
            <person name="Alfaro M."/>
            <person name="Ramirez L."/>
            <person name="Pisabarro A.G."/>
            <person name="Kuo A."/>
            <person name="Tritt A."/>
            <person name="Lipzen A."/>
            <person name="He G."/>
            <person name="Yan M."/>
            <person name="Ng V."/>
            <person name="Cullen D."/>
            <person name="Martin F."/>
            <person name="Rosso M.-N."/>
            <person name="Henrissat B."/>
            <person name="Hibbett D."/>
            <person name="Martinez A.T."/>
            <person name="Grigoriev I.V."/>
        </authorList>
    </citation>
    <scope>NUCLEOTIDE SEQUENCE</scope>
    <source>
        <strain evidence="1">CBS 506.95</strain>
    </source>
</reference>
<organism evidence="1 2">
    <name type="scientific">Crepidotus variabilis</name>
    <dbReference type="NCBI Taxonomy" id="179855"/>
    <lineage>
        <taxon>Eukaryota</taxon>
        <taxon>Fungi</taxon>
        <taxon>Dikarya</taxon>
        <taxon>Basidiomycota</taxon>
        <taxon>Agaricomycotina</taxon>
        <taxon>Agaricomycetes</taxon>
        <taxon>Agaricomycetidae</taxon>
        <taxon>Agaricales</taxon>
        <taxon>Agaricineae</taxon>
        <taxon>Crepidotaceae</taxon>
        <taxon>Crepidotus</taxon>
    </lineage>
</organism>
<dbReference type="Proteomes" id="UP000807306">
    <property type="component" value="Unassembled WGS sequence"/>
</dbReference>
<protein>
    <submittedName>
        <fullName evidence="1">Uncharacterized protein</fullName>
    </submittedName>
</protein>
<dbReference type="EMBL" id="MU157999">
    <property type="protein sequence ID" value="KAF9521710.1"/>
    <property type="molecule type" value="Genomic_DNA"/>
</dbReference>
<comment type="caution">
    <text evidence="1">The sequence shown here is derived from an EMBL/GenBank/DDBJ whole genome shotgun (WGS) entry which is preliminary data.</text>
</comment>
<evidence type="ECO:0000313" key="2">
    <source>
        <dbReference type="Proteomes" id="UP000807306"/>
    </source>
</evidence>
<name>A0A9P6E3A4_9AGAR</name>
<dbReference type="AlphaFoldDB" id="A0A9P6E3A4"/>
<dbReference type="InterPro" id="IPR012337">
    <property type="entry name" value="RNaseH-like_sf"/>
</dbReference>
<evidence type="ECO:0000313" key="1">
    <source>
        <dbReference type="EMBL" id="KAF9521710.1"/>
    </source>
</evidence>
<gene>
    <name evidence="1" type="ORF">CPB83DRAFT_739862</name>
</gene>
<keyword evidence="2" id="KW-1185">Reference proteome</keyword>
<sequence>EADIAAVEEAELEEQVQQNDDGQIANDESTVKSIRGDAIQEMHERGVYMTTEENKTVLNIFPKVSGLAHRVHDITTLNKHFQELVRTDQELQSTKRGLAQRVPTCWNSDFDCIDSHLHFKAVIQGMTGVTDLKLKAYALSEDEWDLTKDLQEVLKVTFQRYHPFFSQADIPLVVDVLPALFQLRDSMDLVVNDAPPPTPAVLHIAAKAASLLLDKYLNKIWECEIYTVAIVMCPNRKLQWFKDRGMPPSIIKEIKSIVLAVWKDKYAPMDNQQLADATDKAQKA</sequence>